<name>A0AAD7EII7_9AGAR</name>
<organism evidence="1 2">
    <name type="scientific">Mycena albidolilacea</name>
    <dbReference type="NCBI Taxonomy" id="1033008"/>
    <lineage>
        <taxon>Eukaryota</taxon>
        <taxon>Fungi</taxon>
        <taxon>Dikarya</taxon>
        <taxon>Basidiomycota</taxon>
        <taxon>Agaricomycotina</taxon>
        <taxon>Agaricomycetes</taxon>
        <taxon>Agaricomycetidae</taxon>
        <taxon>Agaricales</taxon>
        <taxon>Marasmiineae</taxon>
        <taxon>Mycenaceae</taxon>
        <taxon>Mycena</taxon>
    </lineage>
</organism>
<keyword evidence="2" id="KW-1185">Reference proteome</keyword>
<comment type="caution">
    <text evidence="1">The sequence shown here is derived from an EMBL/GenBank/DDBJ whole genome shotgun (WGS) entry which is preliminary data.</text>
</comment>
<dbReference type="AlphaFoldDB" id="A0AAD7EII7"/>
<gene>
    <name evidence="1" type="ORF">DFH08DRAFT_1023867</name>
</gene>
<protein>
    <submittedName>
        <fullName evidence="1">Uncharacterized protein</fullName>
    </submittedName>
</protein>
<accession>A0AAD7EII7</accession>
<dbReference type="Proteomes" id="UP001218218">
    <property type="component" value="Unassembled WGS sequence"/>
</dbReference>
<dbReference type="EMBL" id="JARIHO010000039">
    <property type="protein sequence ID" value="KAJ7328402.1"/>
    <property type="molecule type" value="Genomic_DNA"/>
</dbReference>
<reference evidence="1" key="1">
    <citation type="submission" date="2023-03" db="EMBL/GenBank/DDBJ databases">
        <title>Massive genome expansion in bonnet fungi (Mycena s.s.) driven by repeated elements and novel gene families across ecological guilds.</title>
        <authorList>
            <consortium name="Lawrence Berkeley National Laboratory"/>
            <person name="Harder C.B."/>
            <person name="Miyauchi S."/>
            <person name="Viragh M."/>
            <person name="Kuo A."/>
            <person name="Thoen E."/>
            <person name="Andreopoulos B."/>
            <person name="Lu D."/>
            <person name="Skrede I."/>
            <person name="Drula E."/>
            <person name="Henrissat B."/>
            <person name="Morin E."/>
            <person name="Kohler A."/>
            <person name="Barry K."/>
            <person name="LaButti K."/>
            <person name="Morin E."/>
            <person name="Salamov A."/>
            <person name="Lipzen A."/>
            <person name="Mereny Z."/>
            <person name="Hegedus B."/>
            <person name="Baldrian P."/>
            <person name="Stursova M."/>
            <person name="Weitz H."/>
            <person name="Taylor A."/>
            <person name="Grigoriev I.V."/>
            <person name="Nagy L.G."/>
            <person name="Martin F."/>
            <person name="Kauserud H."/>
        </authorList>
    </citation>
    <scope>NUCLEOTIDE SEQUENCE</scope>
    <source>
        <strain evidence="1">CBHHK002</strain>
    </source>
</reference>
<evidence type="ECO:0000313" key="1">
    <source>
        <dbReference type="EMBL" id="KAJ7328402.1"/>
    </source>
</evidence>
<proteinExistence type="predicted"/>
<sequence>MTQFGSPKLPLAPEVCAASAECTGQSPPRTLYRVYVLGTMAKVEVVEASMCFFRGEEMEEETTVAAAEEETAVLEEVEVLRLVGCVPVFGEVDQPGGQCNEFQGSRLQKRPCNSSVEQRNEFPGLNKATSSRLPFITAHAAQSGQSLAVAAFVFHRCLLSCQDSSLEPNHIFDGPIMKETNRECEVPCVDISKRNTIAEEDDLHTALIERPAHCRQKQKRAVLEVKMISQSSMGNVPQKMAKSSFNKPASAHIAEHVAALAYIRRRPVQPAFNSTQMYPTHAPMHVYMYDSRFCIFIINN</sequence>
<evidence type="ECO:0000313" key="2">
    <source>
        <dbReference type="Proteomes" id="UP001218218"/>
    </source>
</evidence>